<dbReference type="AlphaFoldDB" id="A0A2H9TJB1"/>
<accession>A0A2H9TJB1</accession>
<organism evidence="2 3">
    <name type="scientific">Paramicrosporidium saccamoebae</name>
    <dbReference type="NCBI Taxonomy" id="1246581"/>
    <lineage>
        <taxon>Eukaryota</taxon>
        <taxon>Fungi</taxon>
        <taxon>Fungi incertae sedis</taxon>
        <taxon>Cryptomycota</taxon>
        <taxon>Cryptomycota incertae sedis</taxon>
        <taxon>Paramicrosporidium</taxon>
    </lineage>
</organism>
<proteinExistence type="predicted"/>
<protein>
    <submittedName>
        <fullName evidence="2">Uncharacterized protein</fullName>
    </submittedName>
</protein>
<comment type="caution">
    <text evidence="2">The sequence shown here is derived from an EMBL/GenBank/DDBJ whole genome shotgun (WGS) entry which is preliminary data.</text>
</comment>
<gene>
    <name evidence="2" type="ORF">PSACC_02353</name>
</gene>
<dbReference type="EMBL" id="MTSL01000157">
    <property type="protein sequence ID" value="PJF17843.1"/>
    <property type="molecule type" value="Genomic_DNA"/>
</dbReference>
<evidence type="ECO:0000313" key="3">
    <source>
        <dbReference type="Proteomes" id="UP000240830"/>
    </source>
</evidence>
<evidence type="ECO:0000256" key="1">
    <source>
        <dbReference type="SAM" id="SignalP"/>
    </source>
</evidence>
<dbReference type="Proteomes" id="UP000240830">
    <property type="component" value="Unassembled WGS sequence"/>
</dbReference>
<evidence type="ECO:0000313" key="2">
    <source>
        <dbReference type="EMBL" id="PJF17843.1"/>
    </source>
</evidence>
<name>A0A2H9TJB1_9FUNG</name>
<keyword evidence="1" id="KW-0732">Signal</keyword>
<feature type="signal peptide" evidence="1">
    <location>
        <begin position="1"/>
        <end position="18"/>
    </location>
</feature>
<keyword evidence="3" id="KW-1185">Reference proteome</keyword>
<feature type="chain" id="PRO_5014192997" evidence="1">
    <location>
        <begin position="19"/>
        <end position="485"/>
    </location>
</feature>
<sequence length="485" mass="54903">MLVRWTLLPFLFLYYSDGSGTTGQSKPTTPSDPRCLYSAKSHTIEFTDFVKMLHHAIDSTDTATVRALVDRSDWLVKKSTKEQRHSVARLLAENIIFLSEMCKFVKRNPFNGYPEFLKTVARDVTRLGPGASLVPLLKLHSEFPSIVESKYDSLYDLIGAEDVPLEHLEMLLRDSKFLKDDHLKTATGKDALGRMRSRVNLDIMALLNKGFWRIAVAKLVATAPTTAEMIEHLAKFVNHPLAFAQLYYFVSQMFQHVSVPPPSTFAGRVFQDALVALETANTPVPICQDAEGRTMVLLREILVDSGQLAEETRVDVAISLLSWATKRPVDSFDRPLKPAKDVPSIFNQVVTRTSEIASRLPTSCDNTLTLRKISTVNIPSVKYKLLLSGPIREHYQNWKMSLRKLKDQSVSLHIDVMIRGEDEDAGVGERLIAEWALQDGVSPDNNRLLRLYQEPNPTWKVFIHNEQRPSFHIQLASRAYHYVNT</sequence>
<reference evidence="2 3" key="1">
    <citation type="submission" date="2016-10" db="EMBL/GenBank/DDBJ databases">
        <title>The genome of Paramicrosporidium saccamoebae is the missing link in understanding Cryptomycota and Microsporidia evolution.</title>
        <authorList>
            <person name="Quandt C.A."/>
            <person name="Beaudet D."/>
            <person name="Corsaro D."/>
            <person name="Michel R."/>
            <person name="Corradi N."/>
            <person name="James T."/>
        </authorList>
    </citation>
    <scope>NUCLEOTIDE SEQUENCE [LARGE SCALE GENOMIC DNA]</scope>
    <source>
        <strain evidence="2 3">KSL3</strain>
    </source>
</reference>